<proteinExistence type="predicted"/>
<dbReference type="EMBL" id="JAMQJZ010000002">
    <property type="protein sequence ID" value="MDC3419363.1"/>
    <property type="molecule type" value="Genomic_DNA"/>
</dbReference>
<sequence length="350" mass="40352">MRSKILLFLCKILSYSPILRISDDLRFGEVQESSLGRLRISFLSFNLGKRIIHLITFCTKTKEIKISKIINLEEVCNYPNDEADAAYDTYKLELETVSDDKVLIHKEALMYKINQLEGTKNKTFNKYVAYIAIIALILPLYGTQLGKLHNLTGDYKLLFLVTLVYVLINLLLFFNDFMKVRGYNRTLFSSIRNSDTPLKELTELLYYEWHTIKSESNFQVTLIKNIEKYMIWFVIISVLLLASHTAEQHISKVHSSIDIETNSSPSTLIHLTESPSNGNFLKINDLELTNLKDRLLYSNIDKLIILYNEETSSSSALVKFLDMYNKGSADIIELRDTNTQMISVIVIEED</sequence>
<protein>
    <submittedName>
        <fullName evidence="2">Uncharacterized protein</fullName>
    </submittedName>
</protein>
<evidence type="ECO:0000313" key="2">
    <source>
        <dbReference type="EMBL" id="MDC3419363.1"/>
    </source>
</evidence>
<keyword evidence="1" id="KW-1133">Transmembrane helix</keyword>
<feature type="transmembrane region" description="Helical" evidence="1">
    <location>
        <begin position="157"/>
        <end position="175"/>
    </location>
</feature>
<feature type="transmembrane region" description="Helical" evidence="1">
    <location>
        <begin position="127"/>
        <end position="145"/>
    </location>
</feature>
<reference evidence="2" key="1">
    <citation type="submission" date="2022-06" db="EMBL/GenBank/DDBJ databases">
        <title>Aquibacillus sp. a new bacterium isolated from soil saline samples.</title>
        <authorList>
            <person name="Galisteo C."/>
            <person name="De La Haba R."/>
            <person name="Sanchez-Porro C."/>
            <person name="Ventosa A."/>
        </authorList>
    </citation>
    <scope>NUCLEOTIDE SEQUENCE</scope>
    <source>
        <strain evidence="2">JCM 12387</strain>
    </source>
</reference>
<gene>
    <name evidence="2" type="ORF">NC661_03180</name>
</gene>
<dbReference type="RefSeq" id="WP_259869931.1">
    <property type="nucleotide sequence ID" value="NZ_JAMQJZ010000002.1"/>
</dbReference>
<keyword evidence="1" id="KW-0812">Transmembrane</keyword>
<name>A0A9X4AIJ2_9BACI</name>
<evidence type="ECO:0000313" key="3">
    <source>
        <dbReference type="Proteomes" id="UP001145072"/>
    </source>
</evidence>
<accession>A0A9X4AIJ2</accession>
<feature type="transmembrane region" description="Helical" evidence="1">
    <location>
        <begin position="229"/>
        <end position="246"/>
    </location>
</feature>
<keyword evidence="3" id="KW-1185">Reference proteome</keyword>
<organism evidence="2 3">
    <name type="scientific">Aquibacillus koreensis</name>
    <dbReference type="NCBI Taxonomy" id="279446"/>
    <lineage>
        <taxon>Bacteria</taxon>
        <taxon>Bacillati</taxon>
        <taxon>Bacillota</taxon>
        <taxon>Bacilli</taxon>
        <taxon>Bacillales</taxon>
        <taxon>Bacillaceae</taxon>
        <taxon>Aquibacillus</taxon>
    </lineage>
</organism>
<dbReference type="Proteomes" id="UP001145072">
    <property type="component" value="Unassembled WGS sequence"/>
</dbReference>
<keyword evidence="1" id="KW-0472">Membrane</keyword>
<comment type="caution">
    <text evidence="2">The sequence shown here is derived from an EMBL/GenBank/DDBJ whole genome shotgun (WGS) entry which is preliminary data.</text>
</comment>
<dbReference type="AlphaFoldDB" id="A0A9X4AIJ2"/>
<evidence type="ECO:0000256" key="1">
    <source>
        <dbReference type="SAM" id="Phobius"/>
    </source>
</evidence>